<dbReference type="EMBL" id="JANJQO010001444">
    <property type="protein sequence ID" value="KAJ2970916.1"/>
    <property type="molecule type" value="Genomic_DNA"/>
</dbReference>
<sequence length="228" mass="25424">MADDTVSPFGPLLLELARMRKSNLTTAIDDVDKIIDLLSAAREQVAAEDDSHRTMMALTTLQNPVKSHLEAINSDLKDVNKAQKGFGKALDKAMPQRHLPMETDAMADKAPLINRAIAMHLLREGQFSVASTFVRESRENPLESQHWQRQNPTISQVDADGDDDMKGPDDDEDEDGNLHQHQHDDDALQHMTDSLDGGHHSGLQHKFAEIMGKPKQRTTRGQGKQPRI</sequence>
<name>A0ACC1MXE3_9HYPO</name>
<gene>
    <name evidence="1" type="ORF">NQ176_g7955</name>
</gene>
<dbReference type="Proteomes" id="UP001143910">
    <property type="component" value="Unassembled WGS sequence"/>
</dbReference>
<keyword evidence="2" id="KW-1185">Reference proteome</keyword>
<organism evidence="1 2">
    <name type="scientific">Zarea fungicola</name>
    <dbReference type="NCBI Taxonomy" id="93591"/>
    <lineage>
        <taxon>Eukaryota</taxon>
        <taxon>Fungi</taxon>
        <taxon>Dikarya</taxon>
        <taxon>Ascomycota</taxon>
        <taxon>Pezizomycotina</taxon>
        <taxon>Sordariomycetes</taxon>
        <taxon>Hypocreomycetidae</taxon>
        <taxon>Hypocreales</taxon>
        <taxon>Cordycipitaceae</taxon>
        <taxon>Zarea</taxon>
    </lineage>
</organism>
<comment type="caution">
    <text evidence="1">The sequence shown here is derived from an EMBL/GenBank/DDBJ whole genome shotgun (WGS) entry which is preliminary data.</text>
</comment>
<accession>A0ACC1MXE3</accession>
<protein>
    <submittedName>
        <fullName evidence="1">Uncharacterized protein</fullName>
    </submittedName>
</protein>
<evidence type="ECO:0000313" key="2">
    <source>
        <dbReference type="Proteomes" id="UP001143910"/>
    </source>
</evidence>
<reference evidence="1" key="1">
    <citation type="submission" date="2022-08" db="EMBL/GenBank/DDBJ databases">
        <title>Genome Sequence of Lecanicillium fungicola.</title>
        <authorList>
            <person name="Buettner E."/>
        </authorList>
    </citation>
    <scope>NUCLEOTIDE SEQUENCE</scope>
    <source>
        <strain evidence="1">Babe33</strain>
    </source>
</reference>
<evidence type="ECO:0000313" key="1">
    <source>
        <dbReference type="EMBL" id="KAJ2970916.1"/>
    </source>
</evidence>
<proteinExistence type="predicted"/>